<comment type="caution">
    <text evidence="1">The sequence shown here is derived from an EMBL/GenBank/DDBJ whole genome shotgun (WGS) entry which is preliminary data.</text>
</comment>
<reference evidence="2" key="1">
    <citation type="journal article" date="2022" name="Mol. Ecol. Resour.">
        <title>The genomes of chicory, endive, great burdock and yacon provide insights into Asteraceae palaeo-polyploidization history and plant inulin production.</title>
        <authorList>
            <person name="Fan W."/>
            <person name="Wang S."/>
            <person name="Wang H."/>
            <person name="Wang A."/>
            <person name="Jiang F."/>
            <person name="Liu H."/>
            <person name="Zhao H."/>
            <person name="Xu D."/>
            <person name="Zhang Y."/>
        </authorList>
    </citation>
    <scope>NUCLEOTIDE SEQUENCE [LARGE SCALE GENOMIC DNA]</scope>
    <source>
        <strain evidence="2">cv. Niubang</strain>
    </source>
</reference>
<organism evidence="1 2">
    <name type="scientific">Arctium lappa</name>
    <name type="common">Greater burdock</name>
    <name type="synonym">Lappa major</name>
    <dbReference type="NCBI Taxonomy" id="4217"/>
    <lineage>
        <taxon>Eukaryota</taxon>
        <taxon>Viridiplantae</taxon>
        <taxon>Streptophyta</taxon>
        <taxon>Embryophyta</taxon>
        <taxon>Tracheophyta</taxon>
        <taxon>Spermatophyta</taxon>
        <taxon>Magnoliopsida</taxon>
        <taxon>eudicotyledons</taxon>
        <taxon>Gunneridae</taxon>
        <taxon>Pentapetalae</taxon>
        <taxon>asterids</taxon>
        <taxon>campanulids</taxon>
        <taxon>Asterales</taxon>
        <taxon>Asteraceae</taxon>
        <taxon>Carduoideae</taxon>
        <taxon>Cardueae</taxon>
        <taxon>Arctiinae</taxon>
        <taxon>Arctium</taxon>
    </lineage>
</organism>
<sequence>MGFVISPDDDAIGDYVGYLGVPTGAFAVEFDTQMDVEFENLNGNHVGLDLSSMVSSNVVNLDLFGVDLRRMVFDVWVELVAPPETTRLVGAAGDFGADEGPISMSLLFHQFHEGGIFLWAPGTFDLPVGDTTTTTTAQWPEQHHQLPSSSLALPLFSSEPTSSSSTKPSPTFPKEMMQGYFSMGQWQELEVQALIYRHMLTVYQSGGGYWGRGGMDPEPGRCRRTDGKKWRCSKDVVGGHKYCERHIHRGRNRSRKPVEIPTPTTTTVAGTRDYKKSTTTSAAHPYTTTASADATDSAAALSAHSSFSDQLHLNQRMESTVDNKATYRLSENDNKSSDGRILRPFFDDWPRTVHQQEMLATSLSISVQGDTPSDFSLKLSTGHGDTGSRGLESSREQERGRLSWGMQWGTHHAGSMGGPLAEALRSSSTSNSSSPTSVLHQLQRGSTTTSETSYVST</sequence>
<keyword evidence="2" id="KW-1185">Reference proteome</keyword>
<name>A0ACB9AC34_ARCLA</name>
<dbReference type="Proteomes" id="UP001055879">
    <property type="component" value="Linkage Group LG08"/>
</dbReference>
<evidence type="ECO:0000313" key="1">
    <source>
        <dbReference type="EMBL" id="KAI3707556.1"/>
    </source>
</evidence>
<reference evidence="1 2" key="2">
    <citation type="journal article" date="2022" name="Mol. Ecol. Resour.">
        <title>The genomes of chicory, endive, great burdock and yacon provide insights into Asteraceae paleo-polyploidization history and plant inulin production.</title>
        <authorList>
            <person name="Fan W."/>
            <person name="Wang S."/>
            <person name="Wang H."/>
            <person name="Wang A."/>
            <person name="Jiang F."/>
            <person name="Liu H."/>
            <person name="Zhao H."/>
            <person name="Xu D."/>
            <person name="Zhang Y."/>
        </authorList>
    </citation>
    <scope>NUCLEOTIDE SEQUENCE [LARGE SCALE GENOMIC DNA]</scope>
    <source>
        <strain evidence="2">cv. Niubang</strain>
    </source>
</reference>
<accession>A0ACB9AC34</accession>
<evidence type="ECO:0000313" key="2">
    <source>
        <dbReference type="Proteomes" id="UP001055879"/>
    </source>
</evidence>
<dbReference type="EMBL" id="CM042054">
    <property type="protein sequence ID" value="KAI3707556.1"/>
    <property type="molecule type" value="Genomic_DNA"/>
</dbReference>
<gene>
    <name evidence="1" type="ORF">L6452_26182</name>
</gene>
<protein>
    <submittedName>
        <fullName evidence="1">Uncharacterized protein</fullName>
    </submittedName>
</protein>
<proteinExistence type="predicted"/>